<evidence type="ECO:0000313" key="7">
    <source>
        <dbReference type="Proteomes" id="UP000197025"/>
    </source>
</evidence>
<dbReference type="PROSITE" id="PS51687">
    <property type="entry name" value="SAM_MT_RNA_M5U"/>
    <property type="match status" value="1"/>
</dbReference>
<dbReference type="OrthoDB" id="9804590at2"/>
<dbReference type="SUPFAM" id="SSF53335">
    <property type="entry name" value="S-adenosyl-L-methionine-dependent methyltransferases"/>
    <property type="match status" value="1"/>
</dbReference>
<dbReference type="Pfam" id="PF01938">
    <property type="entry name" value="TRAM"/>
    <property type="match status" value="1"/>
</dbReference>
<accession>A0A212QSW1</accession>
<reference evidence="7" key="1">
    <citation type="submission" date="2017-06" db="EMBL/GenBank/DDBJ databases">
        <authorList>
            <person name="Varghese N."/>
            <person name="Submissions S."/>
        </authorList>
    </citation>
    <scope>NUCLEOTIDE SEQUENCE [LARGE SCALE GENOMIC DNA]</scope>
    <source>
        <strain evidence="7">JAD2</strain>
    </source>
</reference>
<dbReference type="PROSITE" id="PS01231">
    <property type="entry name" value="TRMA_2"/>
    <property type="match status" value="1"/>
</dbReference>
<dbReference type="GO" id="GO:0070041">
    <property type="term" value="F:rRNA (uridine-C5-)-methyltransferase activity"/>
    <property type="evidence" value="ECO:0007669"/>
    <property type="project" value="TreeGrafter"/>
</dbReference>
<gene>
    <name evidence="6" type="ORF">SAMN02746019_00005680</name>
</gene>
<evidence type="ECO:0000313" key="6">
    <source>
        <dbReference type="EMBL" id="SNB62686.1"/>
    </source>
</evidence>
<dbReference type="Gene3D" id="2.40.50.1070">
    <property type="match status" value="1"/>
</dbReference>
<name>A0A212QSW1_9CHLR</name>
<dbReference type="InterPro" id="IPR029063">
    <property type="entry name" value="SAM-dependent_MTases_sf"/>
</dbReference>
<dbReference type="PANTHER" id="PTHR11061">
    <property type="entry name" value="RNA M5U METHYLTRANSFERASE"/>
    <property type="match status" value="1"/>
</dbReference>
<dbReference type="FunFam" id="2.40.50.140:FF:000097">
    <property type="entry name" value="23S rRNA (uracil(1939)-C(5))-methyltransferase RlmD"/>
    <property type="match status" value="1"/>
</dbReference>
<dbReference type="EMBL" id="FYEK01000022">
    <property type="protein sequence ID" value="SNB62686.1"/>
    <property type="molecule type" value="Genomic_DNA"/>
</dbReference>
<dbReference type="InterPro" id="IPR002792">
    <property type="entry name" value="TRAM_dom"/>
</dbReference>
<keyword evidence="7" id="KW-1185">Reference proteome</keyword>
<dbReference type="PROSITE" id="PS50926">
    <property type="entry name" value="TRAM"/>
    <property type="match status" value="1"/>
</dbReference>
<dbReference type="GO" id="GO:0070475">
    <property type="term" value="P:rRNA base methylation"/>
    <property type="evidence" value="ECO:0007669"/>
    <property type="project" value="TreeGrafter"/>
</dbReference>
<keyword evidence="2 4" id="KW-0808">Transferase</keyword>
<dbReference type="Gene3D" id="3.40.50.150">
    <property type="entry name" value="Vaccinia Virus protein VP39"/>
    <property type="match status" value="1"/>
</dbReference>
<dbReference type="PANTHER" id="PTHR11061:SF30">
    <property type="entry name" value="TRNA (URACIL(54)-C(5))-METHYLTRANSFERASE"/>
    <property type="match status" value="1"/>
</dbReference>
<dbReference type="Gene3D" id="2.40.50.140">
    <property type="entry name" value="Nucleic acid-binding proteins"/>
    <property type="match status" value="1"/>
</dbReference>
<organism evidence="6 7">
    <name type="scientific">Thermoflexus hugenholtzii JAD2</name>
    <dbReference type="NCBI Taxonomy" id="877466"/>
    <lineage>
        <taxon>Bacteria</taxon>
        <taxon>Bacillati</taxon>
        <taxon>Chloroflexota</taxon>
        <taxon>Thermoflexia</taxon>
        <taxon>Thermoflexales</taxon>
        <taxon>Thermoflexaceae</taxon>
        <taxon>Thermoflexus</taxon>
    </lineage>
</organism>
<dbReference type="CDD" id="cd02440">
    <property type="entry name" value="AdoMet_MTases"/>
    <property type="match status" value="1"/>
</dbReference>
<feature type="active site" description="Nucleophile" evidence="4">
    <location>
        <position position="365"/>
    </location>
</feature>
<dbReference type="Proteomes" id="UP000197025">
    <property type="component" value="Unassembled WGS sequence"/>
</dbReference>
<evidence type="ECO:0000256" key="3">
    <source>
        <dbReference type="ARBA" id="ARBA00022691"/>
    </source>
</evidence>
<feature type="binding site" evidence="4">
    <location>
        <position position="295"/>
    </location>
    <ligand>
        <name>S-adenosyl-L-methionine</name>
        <dbReference type="ChEBI" id="CHEBI:59789"/>
    </ligand>
</feature>
<dbReference type="RefSeq" id="WP_088570835.1">
    <property type="nucleotide sequence ID" value="NZ_FYEK01000022.1"/>
</dbReference>
<feature type="domain" description="TRAM" evidence="5">
    <location>
        <begin position="1"/>
        <end position="55"/>
    </location>
</feature>
<dbReference type="InterPro" id="IPR012340">
    <property type="entry name" value="NA-bd_OB-fold"/>
</dbReference>
<feature type="binding site" evidence="4">
    <location>
        <position position="245"/>
    </location>
    <ligand>
        <name>S-adenosyl-L-methionine</name>
        <dbReference type="ChEBI" id="CHEBI:59789"/>
    </ligand>
</feature>
<protein>
    <submittedName>
        <fullName evidence="6">23S rRNA (Uracil1939-C5)-methyltransferase</fullName>
    </submittedName>
</protein>
<evidence type="ECO:0000259" key="5">
    <source>
        <dbReference type="PROSITE" id="PS50926"/>
    </source>
</evidence>
<keyword evidence="3 4" id="KW-0949">S-adenosyl-L-methionine</keyword>
<dbReference type="InParanoid" id="A0A212QSW1"/>
<dbReference type="SUPFAM" id="SSF50249">
    <property type="entry name" value="Nucleic acid-binding proteins"/>
    <property type="match status" value="1"/>
</dbReference>
<comment type="similarity">
    <text evidence="4">Belongs to the class I-like SAM-binding methyltransferase superfamily. RNA M5U methyltransferase family.</text>
</comment>
<dbReference type="AlphaFoldDB" id="A0A212QSW1"/>
<dbReference type="InterPro" id="IPR030391">
    <property type="entry name" value="MeTrfase_TrmA_CS"/>
</dbReference>
<dbReference type="Pfam" id="PF05958">
    <property type="entry name" value="tRNA_U5-meth_tr"/>
    <property type="match status" value="1"/>
</dbReference>
<evidence type="ECO:0000256" key="1">
    <source>
        <dbReference type="ARBA" id="ARBA00022603"/>
    </source>
</evidence>
<keyword evidence="1 4" id="KW-0489">Methyltransferase</keyword>
<feature type="binding site" evidence="4">
    <location>
        <position position="274"/>
    </location>
    <ligand>
        <name>S-adenosyl-L-methionine</name>
        <dbReference type="ChEBI" id="CHEBI:59789"/>
    </ligand>
</feature>
<feature type="binding site" evidence="4">
    <location>
        <position position="338"/>
    </location>
    <ligand>
        <name>S-adenosyl-L-methionine</name>
        <dbReference type="ChEBI" id="CHEBI:59789"/>
    </ligand>
</feature>
<dbReference type="FunCoup" id="A0A212QSW1">
    <property type="interactions" value="518"/>
</dbReference>
<proteinExistence type="inferred from homology"/>
<evidence type="ECO:0000256" key="2">
    <source>
        <dbReference type="ARBA" id="ARBA00022679"/>
    </source>
</evidence>
<dbReference type="InterPro" id="IPR010280">
    <property type="entry name" value="U5_MeTrfase_fam"/>
</dbReference>
<evidence type="ECO:0000256" key="4">
    <source>
        <dbReference type="PROSITE-ProRule" id="PRU01024"/>
    </source>
</evidence>
<sequence length="408" mass="45569">MTRIQLTLEQIAHGGEAIGRHEGKVIFVPFGIPGEQVEIEVAEDHRSYARGRILRVLRPAPERVDPPCPHFGTCGGCHFQHIAYEAQLRLKEAVVRDALRRIGKIEDPPVRPMIPSPDPFGYRNQVQFSVSADGHLGFQAMRSHRVIPITRCWIAHPMLQELYEALEIEGLPLRRLTLRCGVRTGDRMVIFETEGDEPPLLETDLRVSLVLLTQEEKAVPLIGLDYLTEEVDGFRFRISAPSFFQTNTAVAEALVRRVREWADLHGTEAVLDAYGGVGLFAAHLAPFARRVVLIEAHPAAAADALHNLSSFPHVEIRMGTVEEVAPGLEGPFDVVVVDPPRTGCSPEALEALRALRPARWIYVSCDPATLARDARRLIDAGYRLVEVQPFDMFPQTYHIETVSLFVRS</sequence>